<dbReference type="GO" id="GO:0015920">
    <property type="term" value="P:lipopolysaccharide transport"/>
    <property type="evidence" value="ECO:0007669"/>
    <property type="project" value="TreeGrafter"/>
</dbReference>
<dbReference type="GO" id="GO:0043190">
    <property type="term" value="C:ATP-binding cassette (ABC) transporter complex"/>
    <property type="evidence" value="ECO:0007669"/>
    <property type="project" value="TreeGrafter"/>
</dbReference>
<feature type="transmembrane region" description="Helical" evidence="6">
    <location>
        <begin position="12"/>
        <end position="33"/>
    </location>
</feature>
<dbReference type="KEGG" id="rml:FF011L_28440"/>
<evidence type="ECO:0000256" key="1">
    <source>
        <dbReference type="ARBA" id="ARBA00004651"/>
    </source>
</evidence>
<feature type="transmembrane region" description="Helical" evidence="6">
    <location>
        <begin position="64"/>
        <end position="83"/>
    </location>
</feature>
<feature type="transmembrane region" description="Helical" evidence="6">
    <location>
        <begin position="103"/>
        <end position="120"/>
    </location>
</feature>
<keyword evidence="3 6" id="KW-0812">Transmembrane</keyword>
<accession>A0A517MGS3</accession>
<evidence type="ECO:0000313" key="7">
    <source>
        <dbReference type="EMBL" id="QDS94066.1"/>
    </source>
</evidence>
<gene>
    <name evidence="7" type="ORF">FF011L_28440</name>
</gene>
<dbReference type="RefSeq" id="WP_145352112.1">
    <property type="nucleotide sequence ID" value="NZ_CP036262.1"/>
</dbReference>
<dbReference type="InterPro" id="IPR005495">
    <property type="entry name" value="LptG/LptF_permease"/>
</dbReference>
<feature type="transmembrane region" description="Helical" evidence="6">
    <location>
        <begin position="296"/>
        <end position="314"/>
    </location>
</feature>
<feature type="transmembrane region" description="Helical" evidence="6">
    <location>
        <begin position="320"/>
        <end position="338"/>
    </location>
</feature>
<keyword evidence="8" id="KW-1185">Reference proteome</keyword>
<keyword evidence="2" id="KW-1003">Cell membrane</keyword>
<keyword evidence="4 6" id="KW-1133">Transmembrane helix</keyword>
<reference evidence="7 8" key="1">
    <citation type="submission" date="2019-02" db="EMBL/GenBank/DDBJ databases">
        <title>Deep-cultivation of Planctomycetes and their phenomic and genomic characterization uncovers novel biology.</title>
        <authorList>
            <person name="Wiegand S."/>
            <person name="Jogler M."/>
            <person name="Boedeker C."/>
            <person name="Pinto D."/>
            <person name="Vollmers J."/>
            <person name="Rivas-Marin E."/>
            <person name="Kohn T."/>
            <person name="Peeters S.H."/>
            <person name="Heuer A."/>
            <person name="Rast P."/>
            <person name="Oberbeckmann S."/>
            <person name="Bunk B."/>
            <person name="Jeske O."/>
            <person name="Meyerdierks A."/>
            <person name="Storesund J.E."/>
            <person name="Kallscheuer N."/>
            <person name="Luecker S."/>
            <person name="Lage O.M."/>
            <person name="Pohl T."/>
            <person name="Merkel B.J."/>
            <person name="Hornburger P."/>
            <person name="Mueller R.-W."/>
            <person name="Bruemmer F."/>
            <person name="Labrenz M."/>
            <person name="Spormann A.M."/>
            <person name="Op den Camp H."/>
            <person name="Overmann J."/>
            <person name="Amann R."/>
            <person name="Jetten M.S.M."/>
            <person name="Mascher T."/>
            <person name="Medema M.H."/>
            <person name="Devos D.P."/>
            <person name="Kaster A.-K."/>
            <person name="Ovreas L."/>
            <person name="Rohde M."/>
            <person name="Galperin M.Y."/>
            <person name="Jogler C."/>
        </authorList>
    </citation>
    <scope>NUCLEOTIDE SEQUENCE [LARGE SCALE GENOMIC DNA]</scope>
    <source>
        <strain evidence="7 8">FF011L</strain>
    </source>
</reference>
<keyword evidence="5 6" id="KW-0472">Membrane</keyword>
<dbReference type="AlphaFoldDB" id="A0A517MGS3"/>
<dbReference type="PANTHER" id="PTHR33529:SF2">
    <property type="entry name" value="LIPOPOLYSACCHARIDE EXPORT SYSTEM PERMEASE PROTEIN LPTG"/>
    <property type="match status" value="1"/>
</dbReference>
<protein>
    <submittedName>
        <fullName evidence="7">Putative permease YjgP/YjgQ family protein</fullName>
    </submittedName>
</protein>
<proteinExistence type="predicted"/>
<evidence type="ECO:0000256" key="5">
    <source>
        <dbReference type="ARBA" id="ARBA00023136"/>
    </source>
</evidence>
<feature type="transmembrane region" description="Helical" evidence="6">
    <location>
        <begin position="350"/>
        <end position="370"/>
    </location>
</feature>
<name>A0A517MGS3_9BACT</name>
<dbReference type="PANTHER" id="PTHR33529">
    <property type="entry name" value="SLR0882 PROTEIN-RELATED"/>
    <property type="match status" value="1"/>
</dbReference>
<sequence length="379" mass="41561">MTKIDRYILMLYMRTLLICFSSLGGIFVVFHAFSNLEALGAHAEALGGFIPAMIDYYGPYLLVIFDSTSPILALMALLFTIGWLRQSGELTSILAVGVRHGRILRPMLIAAALIVVVGLFNREFLLPELRNKLGNKPSEIAGMTERPLQPCYDRQIGVLVEGKSLITDRQLVIRPAFRLFAEFPGFGNQLTGTEALWKPASGNHPAGFLMRGVTRPSKLDQLPTRRIEEQAILMTSLDNDWLNPGECFVATSVDIPLLEAAGSSKKYAPLGATIRRVRNPAVHTSSKVRVDLHSRLLRPLLDFSLVLLGLPLAVSRGEKNLFVVVGHALLLVAMFFGVKTLAGTLGASGYMLSPSMAAWVPILVLTPLAYSRYCSVQQV</sequence>
<comment type="subcellular location">
    <subcellularLocation>
        <location evidence="1">Cell membrane</location>
        <topology evidence="1">Multi-pass membrane protein</topology>
    </subcellularLocation>
</comment>
<evidence type="ECO:0000256" key="3">
    <source>
        <dbReference type="ARBA" id="ARBA00022692"/>
    </source>
</evidence>
<dbReference type="Proteomes" id="UP000320672">
    <property type="component" value="Chromosome"/>
</dbReference>
<evidence type="ECO:0000313" key="8">
    <source>
        <dbReference type="Proteomes" id="UP000320672"/>
    </source>
</evidence>
<dbReference type="Pfam" id="PF03739">
    <property type="entry name" value="LptF_LptG"/>
    <property type="match status" value="2"/>
</dbReference>
<evidence type="ECO:0000256" key="2">
    <source>
        <dbReference type="ARBA" id="ARBA00022475"/>
    </source>
</evidence>
<dbReference type="OrthoDB" id="262519at2"/>
<evidence type="ECO:0000256" key="6">
    <source>
        <dbReference type="SAM" id="Phobius"/>
    </source>
</evidence>
<dbReference type="EMBL" id="CP036262">
    <property type="protein sequence ID" value="QDS94066.1"/>
    <property type="molecule type" value="Genomic_DNA"/>
</dbReference>
<evidence type="ECO:0000256" key="4">
    <source>
        <dbReference type="ARBA" id="ARBA00022989"/>
    </source>
</evidence>
<organism evidence="7 8">
    <name type="scientific">Roseimaritima multifibrata</name>
    <dbReference type="NCBI Taxonomy" id="1930274"/>
    <lineage>
        <taxon>Bacteria</taxon>
        <taxon>Pseudomonadati</taxon>
        <taxon>Planctomycetota</taxon>
        <taxon>Planctomycetia</taxon>
        <taxon>Pirellulales</taxon>
        <taxon>Pirellulaceae</taxon>
        <taxon>Roseimaritima</taxon>
    </lineage>
</organism>